<dbReference type="STRING" id="84645.A0A498MMA7"/>
<dbReference type="InterPro" id="IPR041577">
    <property type="entry name" value="RT_RNaseH_2"/>
</dbReference>
<feature type="domain" description="Reverse transcriptase/retrotransposon-derived protein RNase H-like" evidence="1">
    <location>
        <begin position="31"/>
        <end position="127"/>
    </location>
</feature>
<dbReference type="EMBL" id="QBIY01012723">
    <property type="protein sequence ID" value="RXN18147.1"/>
    <property type="molecule type" value="Genomic_DNA"/>
</dbReference>
<proteinExistence type="predicted"/>
<protein>
    <submittedName>
        <fullName evidence="2">Reverse ribonuclease</fullName>
    </submittedName>
</protein>
<dbReference type="Pfam" id="PF17919">
    <property type="entry name" value="RT_RNaseH_2"/>
    <property type="match status" value="1"/>
</dbReference>
<organism evidence="2 3">
    <name type="scientific">Labeo rohita</name>
    <name type="common">Indian major carp</name>
    <name type="synonym">Cyprinus rohita</name>
    <dbReference type="NCBI Taxonomy" id="84645"/>
    <lineage>
        <taxon>Eukaryota</taxon>
        <taxon>Metazoa</taxon>
        <taxon>Chordata</taxon>
        <taxon>Craniata</taxon>
        <taxon>Vertebrata</taxon>
        <taxon>Euteleostomi</taxon>
        <taxon>Actinopterygii</taxon>
        <taxon>Neopterygii</taxon>
        <taxon>Teleostei</taxon>
        <taxon>Ostariophysi</taxon>
        <taxon>Cypriniformes</taxon>
        <taxon>Cyprinidae</taxon>
        <taxon>Labeoninae</taxon>
        <taxon>Labeonini</taxon>
        <taxon>Labeo</taxon>
    </lineage>
</organism>
<dbReference type="FunFam" id="3.30.70.270:FF:000020">
    <property type="entry name" value="Transposon Tf2-6 polyprotein-like Protein"/>
    <property type="match status" value="1"/>
</dbReference>
<accession>A0A498MMA7</accession>
<dbReference type="PANTHER" id="PTHR34072">
    <property type="entry name" value="ENZYMATIC POLYPROTEIN-RELATED"/>
    <property type="match status" value="1"/>
</dbReference>
<dbReference type="Gene3D" id="3.30.70.270">
    <property type="match status" value="1"/>
</dbReference>
<dbReference type="CDD" id="cd09274">
    <property type="entry name" value="RNase_HI_RT_Ty3"/>
    <property type="match status" value="1"/>
</dbReference>
<evidence type="ECO:0000313" key="2">
    <source>
        <dbReference type="EMBL" id="RXN18147.1"/>
    </source>
</evidence>
<evidence type="ECO:0000313" key="3">
    <source>
        <dbReference type="Proteomes" id="UP000290572"/>
    </source>
</evidence>
<dbReference type="InterPro" id="IPR043128">
    <property type="entry name" value="Rev_trsase/Diguanyl_cyclase"/>
</dbReference>
<dbReference type="InterPro" id="IPR043502">
    <property type="entry name" value="DNA/RNA_pol_sf"/>
</dbReference>
<dbReference type="SUPFAM" id="SSF56672">
    <property type="entry name" value="DNA/RNA polymerases"/>
    <property type="match status" value="1"/>
</dbReference>
<gene>
    <name evidence="2" type="ORF">ROHU_007786</name>
</gene>
<sequence length="152" mass="17167">MAGWYHRFIKDFSSKAAPLHALKKKGTKWNWTEDCQRAFEEIKDDLTKAPILAVPDFTLDFKVQTDASDTGLGAVLTQEFDGQERVIAFASRLLRGAEQAYSASEKECLAVVWAVERWRHYLEEAGFNNALCQPIDLRQLAACLSFPRVGRG</sequence>
<comment type="caution">
    <text evidence="2">The sequence shown here is derived from an EMBL/GenBank/DDBJ whole genome shotgun (WGS) entry which is preliminary data.</text>
</comment>
<dbReference type="AlphaFoldDB" id="A0A498MMA7"/>
<name>A0A498MMA7_LABRO</name>
<dbReference type="Proteomes" id="UP000290572">
    <property type="component" value="Unassembled WGS sequence"/>
</dbReference>
<evidence type="ECO:0000259" key="1">
    <source>
        <dbReference type="Pfam" id="PF17919"/>
    </source>
</evidence>
<keyword evidence="3" id="KW-1185">Reference proteome</keyword>
<dbReference type="FunFam" id="3.10.20.370:FF:000001">
    <property type="entry name" value="Retrovirus-related Pol polyprotein from transposon 17.6-like protein"/>
    <property type="match status" value="1"/>
</dbReference>
<reference evidence="2 3" key="1">
    <citation type="submission" date="2018-03" db="EMBL/GenBank/DDBJ databases">
        <title>Draft genome sequence of Rohu Carp (Labeo rohita).</title>
        <authorList>
            <person name="Das P."/>
            <person name="Kushwaha B."/>
            <person name="Joshi C.G."/>
            <person name="Kumar D."/>
            <person name="Nagpure N.S."/>
            <person name="Sahoo L."/>
            <person name="Das S.P."/>
            <person name="Bit A."/>
            <person name="Patnaik S."/>
            <person name="Meher P.K."/>
            <person name="Jayasankar P."/>
            <person name="Koringa P.G."/>
            <person name="Patel N.V."/>
            <person name="Hinsu A.T."/>
            <person name="Kumar R."/>
            <person name="Pandey M."/>
            <person name="Agarwal S."/>
            <person name="Srivastava S."/>
            <person name="Singh M."/>
            <person name="Iquebal M.A."/>
            <person name="Jaiswal S."/>
            <person name="Angadi U.B."/>
            <person name="Kumar N."/>
            <person name="Raza M."/>
            <person name="Shah T.M."/>
            <person name="Rai A."/>
            <person name="Jena J.K."/>
        </authorList>
    </citation>
    <scope>NUCLEOTIDE SEQUENCE [LARGE SCALE GENOMIC DNA]</scope>
    <source>
        <strain evidence="2">DASCIFA01</strain>
        <tissue evidence="2">Testis</tissue>
    </source>
</reference>